<dbReference type="RefSeq" id="WP_184848545.1">
    <property type="nucleotide sequence ID" value="NZ_JABZEH010000001.1"/>
</dbReference>
<feature type="transmembrane region" description="Helical" evidence="1">
    <location>
        <begin position="52"/>
        <end position="73"/>
    </location>
</feature>
<evidence type="ECO:0000313" key="3">
    <source>
        <dbReference type="Proteomes" id="UP001143674"/>
    </source>
</evidence>
<accession>A0AAE3NLK0</accession>
<evidence type="ECO:0000313" key="2">
    <source>
        <dbReference type="EMBL" id="MDB0523996.1"/>
    </source>
</evidence>
<reference evidence="2" key="1">
    <citation type="submission" date="2021-09" db="EMBL/GenBank/DDBJ databases">
        <title>Genomic analysis of Ralstonia spp.</title>
        <authorList>
            <person name="Aburjaile F."/>
            <person name="Ariute J.C."/>
            <person name="Pais A.K.L."/>
            <person name="Albuquerque G.M.R."/>
            <person name="Silva A.M.F."/>
            <person name="Brenig B."/>
            <person name="Azevedo V."/>
            <person name="Matiuzzi M."/>
            <person name="Ramos R."/>
            <person name="Goes-Neto A."/>
            <person name="Soares S."/>
            <person name="Iseppon A.M.B."/>
            <person name="Souza E."/>
            <person name="Gama M."/>
        </authorList>
    </citation>
    <scope>NUCLEOTIDE SEQUENCE</scope>
    <source>
        <strain evidence="2">B4</strain>
    </source>
</reference>
<dbReference type="EMBL" id="JAIVEX010000011">
    <property type="protein sequence ID" value="MDB0523996.1"/>
    <property type="molecule type" value="Genomic_DNA"/>
</dbReference>
<evidence type="ECO:0008006" key="4">
    <source>
        <dbReference type="Google" id="ProtNLM"/>
    </source>
</evidence>
<protein>
    <recommendedName>
        <fullName evidence="4">Transmembrane protein</fullName>
    </recommendedName>
</protein>
<feature type="transmembrane region" description="Helical" evidence="1">
    <location>
        <begin position="12"/>
        <end position="32"/>
    </location>
</feature>
<dbReference type="AlphaFoldDB" id="A0AAE3NLK0"/>
<gene>
    <name evidence="2" type="ORF">LBW55_20530</name>
</gene>
<keyword evidence="1" id="KW-0812">Transmembrane</keyword>
<dbReference type="Proteomes" id="UP001143674">
    <property type="component" value="Unassembled WGS sequence"/>
</dbReference>
<evidence type="ECO:0000256" key="1">
    <source>
        <dbReference type="SAM" id="Phobius"/>
    </source>
</evidence>
<sequence>MTSTLQKTIPVRWLVVATWFLGVTIHLLMFSLSNVPKQGQEWYAARHSYKAVVFMLTRFPLWLTVLCILAIVAGRVHRAHSLR</sequence>
<comment type="caution">
    <text evidence="2">The sequence shown here is derived from an EMBL/GenBank/DDBJ whole genome shotgun (WGS) entry which is preliminary data.</text>
</comment>
<proteinExistence type="predicted"/>
<keyword evidence="1" id="KW-1133">Transmembrane helix</keyword>
<name>A0AAE3NLK0_RALSL</name>
<organism evidence="2 3">
    <name type="scientific">Ralstonia solanacearum</name>
    <name type="common">Pseudomonas solanacearum</name>
    <dbReference type="NCBI Taxonomy" id="305"/>
    <lineage>
        <taxon>Bacteria</taxon>
        <taxon>Pseudomonadati</taxon>
        <taxon>Pseudomonadota</taxon>
        <taxon>Betaproteobacteria</taxon>
        <taxon>Burkholderiales</taxon>
        <taxon>Burkholderiaceae</taxon>
        <taxon>Ralstonia</taxon>
        <taxon>Ralstonia solanacearum species complex</taxon>
    </lineage>
</organism>
<keyword evidence="1" id="KW-0472">Membrane</keyword>